<proteinExistence type="predicted"/>
<dbReference type="EMBL" id="KN840561">
    <property type="protein sequence ID" value="KIP04811.1"/>
    <property type="molecule type" value="Genomic_DNA"/>
</dbReference>
<gene>
    <name evidence="1" type="ORF">PHLGIDRAFT_179250</name>
</gene>
<reference evidence="1 2" key="1">
    <citation type="journal article" date="2014" name="PLoS Genet.">
        <title>Analysis of the Phlebiopsis gigantea genome, transcriptome and secretome provides insight into its pioneer colonization strategies of wood.</title>
        <authorList>
            <person name="Hori C."/>
            <person name="Ishida T."/>
            <person name="Igarashi K."/>
            <person name="Samejima M."/>
            <person name="Suzuki H."/>
            <person name="Master E."/>
            <person name="Ferreira P."/>
            <person name="Ruiz-Duenas F.J."/>
            <person name="Held B."/>
            <person name="Canessa P."/>
            <person name="Larrondo L.F."/>
            <person name="Schmoll M."/>
            <person name="Druzhinina I.S."/>
            <person name="Kubicek C.P."/>
            <person name="Gaskell J.A."/>
            <person name="Kersten P."/>
            <person name="St John F."/>
            <person name="Glasner J."/>
            <person name="Sabat G."/>
            <person name="Splinter BonDurant S."/>
            <person name="Syed K."/>
            <person name="Yadav J."/>
            <person name="Mgbeahuruike A.C."/>
            <person name="Kovalchuk A."/>
            <person name="Asiegbu F.O."/>
            <person name="Lackner G."/>
            <person name="Hoffmeister D."/>
            <person name="Rencoret J."/>
            <person name="Gutierrez A."/>
            <person name="Sun H."/>
            <person name="Lindquist E."/>
            <person name="Barry K."/>
            <person name="Riley R."/>
            <person name="Grigoriev I.V."/>
            <person name="Henrissat B."/>
            <person name="Kues U."/>
            <person name="Berka R.M."/>
            <person name="Martinez A.T."/>
            <person name="Covert S.F."/>
            <person name="Blanchette R.A."/>
            <person name="Cullen D."/>
        </authorList>
    </citation>
    <scope>NUCLEOTIDE SEQUENCE [LARGE SCALE GENOMIC DNA]</scope>
    <source>
        <strain evidence="1 2">11061_1 CR5-6</strain>
    </source>
</reference>
<protein>
    <submittedName>
        <fullName evidence="1">Uncharacterized protein</fullName>
    </submittedName>
</protein>
<organism evidence="1 2">
    <name type="scientific">Phlebiopsis gigantea (strain 11061_1 CR5-6)</name>
    <name type="common">White-rot fungus</name>
    <name type="synonym">Peniophora gigantea</name>
    <dbReference type="NCBI Taxonomy" id="745531"/>
    <lineage>
        <taxon>Eukaryota</taxon>
        <taxon>Fungi</taxon>
        <taxon>Dikarya</taxon>
        <taxon>Basidiomycota</taxon>
        <taxon>Agaricomycotina</taxon>
        <taxon>Agaricomycetes</taxon>
        <taxon>Polyporales</taxon>
        <taxon>Phanerochaetaceae</taxon>
        <taxon>Phlebiopsis</taxon>
    </lineage>
</organism>
<dbReference type="AlphaFoldDB" id="A0A0C3RUR4"/>
<dbReference type="HOGENOM" id="CLU_2655323_0_0_1"/>
<dbReference type="Proteomes" id="UP000053257">
    <property type="component" value="Unassembled WGS sequence"/>
</dbReference>
<evidence type="ECO:0000313" key="2">
    <source>
        <dbReference type="Proteomes" id="UP000053257"/>
    </source>
</evidence>
<accession>A0A0C3RUR4</accession>
<evidence type="ECO:0000313" key="1">
    <source>
        <dbReference type="EMBL" id="KIP04811.1"/>
    </source>
</evidence>
<name>A0A0C3RUR4_PHLG1</name>
<sequence length="76" mass="8951">MCHRLRERYGTRVLALSRARDLKDGYSSRPVLTQYRGVFFRKLICVQVALVYGCSKMRDMFSALHVLEDWSRKPLV</sequence>
<keyword evidence="2" id="KW-1185">Reference proteome</keyword>